<evidence type="ECO:0000313" key="1">
    <source>
        <dbReference type="EMBL" id="MBA1157245.1"/>
    </source>
</evidence>
<protein>
    <submittedName>
        <fullName evidence="1">Uncharacterized protein</fullName>
    </submittedName>
</protein>
<evidence type="ECO:0000313" key="2">
    <source>
        <dbReference type="Proteomes" id="UP000572984"/>
    </source>
</evidence>
<comment type="caution">
    <text evidence="1">The sequence shown here is derived from an EMBL/GenBank/DDBJ whole genome shotgun (WGS) entry which is preliminary data.</text>
</comment>
<dbReference type="AlphaFoldDB" id="A0A838BQF5"/>
<gene>
    <name evidence="1" type="ORF">H0S73_14015</name>
</gene>
<dbReference type="EMBL" id="JACDXJ010000001">
    <property type="protein sequence ID" value="MBA1157245.1"/>
    <property type="molecule type" value="Genomic_DNA"/>
</dbReference>
<organism evidence="1 2">
    <name type="scientific">Microvirga mediterraneensis</name>
    <dbReference type="NCBI Taxonomy" id="2754695"/>
    <lineage>
        <taxon>Bacteria</taxon>
        <taxon>Pseudomonadati</taxon>
        <taxon>Pseudomonadota</taxon>
        <taxon>Alphaproteobacteria</taxon>
        <taxon>Hyphomicrobiales</taxon>
        <taxon>Methylobacteriaceae</taxon>
        <taxon>Microvirga</taxon>
    </lineage>
</organism>
<sequence length="167" mass="17338">MRGWGRRSRAVLTRRCLRPGTFGRCLFALLRGRALRSRRCLGRCLRPFSGSLGSLGRRAGSLRGSLRRARRGGFRGRSRSLGGLAARRAGLATGALGARFLTGTLPSRACATGRSLAAFLGGAGTSLILSTLPAFLAGASAALSVRSLAPLACAGRQLFIGVRAGLG</sequence>
<dbReference type="RefSeq" id="WP_181052736.1">
    <property type="nucleotide sequence ID" value="NZ_JACDXJ010000001.1"/>
</dbReference>
<reference evidence="1 2" key="1">
    <citation type="submission" date="2020-07" db="EMBL/GenBank/DDBJ databases">
        <title>Draft genome and description of Microvirga mediterraneensis Marseille-Q2068 sp. nov.</title>
        <authorList>
            <person name="Boxberger M."/>
        </authorList>
    </citation>
    <scope>NUCLEOTIDE SEQUENCE [LARGE SCALE GENOMIC DNA]</scope>
    <source>
        <strain evidence="1 2">Marseille-Q2068</strain>
    </source>
</reference>
<keyword evidence="2" id="KW-1185">Reference proteome</keyword>
<name>A0A838BQF5_9HYPH</name>
<accession>A0A838BQF5</accession>
<proteinExistence type="predicted"/>
<dbReference type="Proteomes" id="UP000572984">
    <property type="component" value="Unassembled WGS sequence"/>
</dbReference>